<dbReference type="InterPro" id="IPR051419">
    <property type="entry name" value="Lys/N-term_MeTrsfase_sf"/>
</dbReference>
<evidence type="ECO:0000256" key="12">
    <source>
        <dbReference type="ARBA" id="ARBA00068729"/>
    </source>
</evidence>
<dbReference type="CDD" id="cd02440">
    <property type="entry name" value="AdoMet_MTases"/>
    <property type="match status" value="1"/>
</dbReference>
<dbReference type="GO" id="GO:0008168">
    <property type="term" value="F:methyltransferase activity"/>
    <property type="evidence" value="ECO:0007669"/>
    <property type="project" value="UniProtKB-KW"/>
</dbReference>
<dbReference type="GO" id="GO:0005739">
    <property type="term" value="C:mitochondrion"/>
    <property type="evidence" value="ECO:0007669"/>
    <property type="project" value="UniProtKB-SubCell"/>
</dbReference>
<keyword evidence="3" id="KW-0489">Methyltransferase</keyword>
<evidence type="ECO:0000256" key="6">
    <source>
        <dbReference type="ARBA" id="ARBA00022946"/>
    </source>
</evidence>
<dbReference type="GO" id="GO:0032259">
    <property type="term" value="P:methylation"/>
    <property type="evidence" value="ECO:0007669"/>
    <property type="project" value="UniProtKB-KW"/>
</dbReference>
<evidence type="ECO:0000256" key="4">
    <source>
        <dbReference type="ARBA" id="ARBA00022679"/>
    </source>
</evidence>
<evidence type="ECO:0000256" key="5">
    <source>
        <dbReference type="ARBA" id="ARBA00022691"/>
    </source>
</evidence>
<accession>A0AAW1EQC0</accession>
<comment type="catalytic activity">
    <reaction evidence="9">
        <text>N(6),N(6)-dimethyl-L-lysyl-[citrate synthase] + S-adenosyl-L-methionine = N(6),N(6),N(6)-trimethyl-L-lysyl-[citrate synthase] + S-adenosyl-L-homocysteine + H(+)</text>
        <dbReference type="Rhea" id="RHEA:55552"/>
        <dbReference type="Rhea" id="RHEA-COMP:14214"/>
        <dbReference type="Rhea" id="RHEA-COMP:14215"/>
        <dbReference type="ChEBI" id="CHEBI:15378"/>
        <dbReference type="ChEBI" id="CHEBI:57856"/>
        <dbReference type="ChEBI" id="CHEBI:59789"/>
        <dbReference type="ChEBI" id="CHEBI:61961"/>
        <dbReference type="ChEBI" id="CHEBI:61976"/>
    </reaction>
</comment>
<keyword evidence="16" id="KW-1185">Reference proteome</keyword>
<dbReference type="EMBL" id="JBCEZU010000145">
    <property type="protein sequence ID" value="KAK9524502.1"/>
    <property type="molecule type" value="Genomic_DNA"/>
</dbReference>
<evidence type="ECO:0000256" key="2">
    <source>
        <dbReference type="ARBA" id="ARBA00008361"/>
    </source>
</evidence>
<evidence type="ECO:0000256" key="7">
    <source>
        <dbReference type="ARBA" id="ARBA00023128"/>
    </source>
</evidence>
<reference evidence="15 16" key="1">
    <citation type="journal article" date="2024" name="Genome Biol. Evol.">
        <title>Chromosome-level genome assembly of the viviparous eelpout Zoarces viviparus.</title>
        <authorList>
            <person name="Fuhrmann N."/>
            <person name="Brasseur M.V."/>
            <person name="Bakowski C.E."/>
            <person name="Podsiadlowski L."/>
            <person name="Prost S."/>
            <person name="Krehenwinkel H."/>
            <person name="Mayer C."/>
        </authorList>
    </citation>
    <scope>NUCLEOTIDE SEQUENCE [LARGE SCALE GENOMIC DNA]</scope>
    <source>
        <strain evidence="15">NO-MEL_2022_Ind0_liver</strain>
    </source>
</reference>
<dbReference type="Pfam" id="PF13847">
    <property type="entry name" value="Methyltransf_31"/>
    <property type="match status" value="1"/>
</dbReference>
<dbReference type="Proteomes" id="UP001488805">
    <property type="component" value="Unassembled WGS sequence"/>
</dbReference>
<comment type="subcellular location">
    <subcellularLocation>
        <location evidence="1">Mitochondrion</location>
    </subcellularLocation>
</comment>
<dbReference type="InterPro" id="IPR029063">
    <property type="entry name" value="SAM-dependent_MTases_sf"/>
</dbReference>
<dbReference type="PANTHER" id="PTHR12176:SF83">
    <property type="entry name" value="CITRATE SYNTHASE-LYSINE N-METHYLTRANSFERASE CSKMT, MITOCHONDRIAL"/>
    <property type="match status" value="1"/>
</dbReference>
<protein>
    <recommendedName>
        <fullName evidence="12">Citrate synthase-lysine N-methyltransferase CSKMT, mitochondrial</fullName>
    </recommendedName>
    <alternativeName>
        <fullName evidence="13">Methyltransferase-like protein 12, mitochondrial</fullName>
    </alternativeName>
</protein>
<keyword evidence="6" id="KW-0809">Transit peptide</keyword>
<dbReference type="Gene3D" id="3.40.50.150">
    <property type="entry name" value="Vaccinia Virus protein VP39"/>
    <property type="match status" value="1"/>
</dbReference>
<comment type="similarity">
    <text evidence="2">Belongs to the methyltransferase superfamily.</text>
</comment>
<sequence>MSPFTKLLTLSGVRISAARAARRQYSSLTAELIENMDKKATWDRFYTESSSSTNTFKHFEWFFGFDAVRDFIMPLLQTKPHPDGLLQVLDMGCGTSALGPCIYRHSPLPVRVTCADISPIAVRLMREQVQTKAIQPHNLSSRLEFIELDCTQLHEHYGCSSVDLIVDKGTTDALLRSKEGKWKANQVLKQCLMVLRSSGSLLQFSDEDPDARLLWLETEAQEPGVMAADVGVQEVGELRGMTYYCYQVTPRSIV</sequence>
<dbReference type="InterPro" id="IPR025714">
    <property type="entry name" value="Methyltranfer_dom"/>
</dbReference>
<name>A0AAW1EQC0_ZOAVI</name>
<keyword evidence="4" id="KW-0808">Transferase</keyword>
<feature type="domain" description="Methyltransferase" evidence="14">
    <location>
        <begin position="86"/>
        <end position="196"/>
    </location>
</feature>
<evidence type="ECO:0000256" key="9">
    <source>
        <dbReference type="ARBA" id="ARBA00052621"/>
    </source>
</evidence>
<comment type="catalytic activity">
    <reaction evidence="10">
        <text>N(6)-methyl-L-lysyl-[citrate synthase] + S-adenosyl-L-methionine = N(6),N(6)-dimethyl-L-lysyl-[citrate synthase] + S-adenosyl-L-homocysteine + H(+)</text>
        <dbReference type="Rhea" id="RHEA:55548"/>
        <dbReference type="Rhea" id="RHEA-COMP:14213"/>
        <dbReference type="Rhea" id="RHEA-COMP:14214"/>
        <dbReference type="ChEBI" id="CHEBI:15378"/>
        <dbReference type="ChEBI" id="CHEBI:57856"/>
        <dbReference type="ChEBI" id="CHEBI:59789"/>
        <dbReference type="ChEBI" id="CHEBI:61929"/>
        <dbReference type="ChEBI" id="CHEBI:61976"/>
    </reaction>
</comment>
<evidence type="ECO:0000256" key="1">
    <source>
        <dbReference type="ARBA" id="ARBA00004173"/>
    </source>
</evidence>
<comment type="function">
    <text evidence="11">Protein-lysine methyltransferase that selectively trimethylates citrate synthase (CS) in mitochondria. Seems to conduct trimethylation in a highly distributive manner rather than in a processive manner, and thus introduces a single methyl group per binding event.</text>
</comment>
<comment type="caution">
    <text evidence="15">The sequence shown here is derived from an EMBL/GenBank/DDBJ whole genome shotgun (WGS) entry which is preliminary data.</text>
</comment>
<dbReference type="PANTHER" id="PTHR12176">
    <property type="entry name" value="SAM-DEPENDENT METHYLTRANSFERASE SUPERFAMILY PROTEIN"/>
    <property type="match status" value="1"/>
</dbReference>
<proteinExistence type="inferred from homology"/>
<dbReference type="FunFam" id="3.40.50.150:FF:000200">
    <property type="entry name" value="Citrate synthase lysine methyltransferase"/>
    <property type="match status" value="1"/>
</dbReference>
<dbReference type="SUPFAM" id="SSF53335">
    <property type="entry name" value="S-adenosyl-L-methionine-dependent methyltransferases"/>
    <property type="match status" value="1"/>
</dbReference>
<gene>
    <name evidence="15" type="ORF">VZT92_016893</name>
</gene>
<keyword evidence="7" id="KW-0496">Mitochondrion</keyword>
<organism evidence="15 16">
    <name type="scientific">Zoarces viviparus</name>
    <name type="common">Viviparous eelpout</name>
    <name type="synonym">Blennius viviparus</name>
    <dbReference type="NCBI Taxonomy" id="48416"/>
    <lineage>
        <taxon>Eukaryota</taxon>
        <taxon>Metazoa</taxon>
        <taxon>Chordata</taxon>
        <taxon>Craniata</taxon>
        <taxon>Vertebrata</taxon>
        <taxon>Euteleostomi</taxon>
        <taxon>Actinopterygii</taxon>
        <taxon>Neopterygii</taxon>
        <taxon>Teleostei</taxon>
        <taxon>Neoteleostei</taxon>
        <taxon>Acanthomorphata</taxon>
        <taxon>Eupercaria</taxon>
        <taxon>Perciformes</taxon>
        <taxon>Cottioidei</taxon>
        <taxon>Zoarcales</taxon>
        <taxon>Zoarcidae</taxon>
        <taxon>Zoarcinae</taxon>
        <taxon>Zoarces</taxon>
    </lineage>
</organism>
<evidence type="ECO:0000256" key="11">
    <source>
        <dbReference type="ARBA" id="ARBA00058794"/>
    </source>
</evidence>
<evidence type="ECO:0000256" key="8">
    <source>
        <dbReference type="ARBA" id="ARBA00051191"/>
    </source>
</evidence>
<evidence type="ECO:0000313" key="15">
    <source>
        <dbReference type="EMBL" id="KAK9524502.1"/>
    </source>
</evidence>
<comment type="catalytic activity">
    <reaction evidence="8">
        <text>L-lysyl-[citrate synthase] + S-adenosyl-L-methionine = N(6)-methyl-L-lysyl-[citrate synthase] + S-adenosyl-L-homocysteine + H(+)</text>
        <dbReference type="Rhea" id="RHEA:55544"/>
        <dbReference type="Rhea" id="RHEA-COMP:14212"/>
        <dbReference type="Rhea" id="RHEA-COMP:14213"/>
        <dbReference type="ChEBI" id="CHEBI:15378"/>
        <dbReference type="ChEBI" id="CHEBI:29969"/>
        <dbReference type="ChEBI" id="CHEBI:57856"/>
        <dbReference type="ChEBI" id="CHEBI:59789"/>
        <dbReference type="ChEBI" id="CHEBI:61929"/>
    </reaction>
</comment>
<evidence type="ECO:0000313" key="16">
    <source>
        <dbReference type="Proteomes" id="UP001488805"/>
    </source>
</evidence>
<keyword evidence="5" id="KW-0949">S-adenosyl-L-methionine</keyword>
<evidence type="ECO:0000259" key="14">
    <source>
        <dbReference type="Pfam" id="PF13847"/>
    </source>
</evidence>
<evidence type="ECO:0000256" key="10">
    <source>
        <dbReference type="ARBA" id="ARBA00052681"/>
    </source>
</evidence>
<evidence type="ECO:0000256" key="3">
    <source>
        <dbReference type="ARBA" id="ARBA00022603"/>
    </source>
</evidence>
<evidence type="ECO:0000256" key="13">
    <source>
        <dbReference type="ARBA" id="ARBA00083084"/>
    </source>
</evidence>
<dbReference type="AlphaFoldDB" id="A0AAW1EQC0"/>